<evidence type="ECO:0000256" key="1">
    <source>
        <dbReference type="SAM" id="MobiDB-lite"/>
    </source>
</evidence>
<feature type="compositionally biased region" description="Polar residues" evidence="1">
    <location>
        <begin position="58"/>
        <end position="70"/>
    </location>
</feature>
<feature type="region of interest" description="Disordered" evidence="1">
    <location>
        <begin position="47"/>
        <end position="70"/>
    </location>
</feature>
<dbReference type="AlphaFoldDB" id="A0A1W0X537"/>
<dbReference type="EMBL" id="MTYJ01000017">
    <property type="protein sequence ID" value="OQV22494.1"/>
    <property type="molecule type" value="Genomic_DNA"/>
</dbReference>
<evidence type="ECO:0000313" key="2">
    <source>
        <dbReference type="EMBL" id="OQV22494.1"/>
    </source>
</evidence>
<comment type="caution">
    <text evidence="2">The sequence shown here is derived from an EMBL/GenBank/DDBJ whole genome shotgun (WGS) entry which is preliminary data.</text>
</comment>
<sequence>MRKNDDILSEEAEVSAVFDFPDREHDATTQSAVSRNYVQAVRLTVTGTDSPSPGILSTAATSPSIPQETSHSLIIKATTTQTKRTYSTTRERPSKLVVPGGVVRIHDRSARLGSGLLLPRRGGLH</sequence>
<protein>
    <submittedName>
        <fullName evidence="2">Uncharacterized protein</fullName>
    </submittedName>
</protein>
<evidence type="ECO:0000313" key="3">
    <source>
        <dbReference type="Proteomes" id="UP000192578"/>
    </source>
</evidence>
<name>A0A1W0X537_HYPEX</name>
<keyword evidence="3" id="KW-1185">Reference proteome</keyword>
<organism evidence="2 3">
    <name type="scientific">Hypsibius exemplaris</name>
    <name type="common">Freshwater tardigrade</name>
    <dbReference type="NCBI Taxonomy" id="2072580"/>
    <lineage>
        <taxon>Eukaryota</taxon>
        <taxon>Metazoa</taxon>
        <taxon>Ecdysozoa</taxon>
        <taxon>Tardigrada</taxon>
        <taxon>Eutardigrada</taxon>
        <taxon>Parachela</taxon>
        <taxon>Hypsibioidea</taxon>
        <taxon>Hypsibiidae</taxon>
        <taxon>Hypsibius</taxon>
    </lineage>
</organism>
<reference evidence="3" key="1">
    <citation type="submission" date="2017-01" db="EMBL/GenBank/DDBJ databases">
        <title>Comparative genomics of anhydrobiosis in the tardigrade Hypsibius dujardini.</title>
        <authorList>
            <person name="Yoshida Y."/>
            <person name="Koutsovoulos G."/>
            <person name="Laetsch D."/>
            <person name="Stevens L."/>
            <person name="Kumar S."/>
            <person name="Horikawa D."/>
            <person name="Ishino K."/>
            <person name="Komine S."/>
            <person name="Tomita M."/>
            <person name="Blaxter M."/>
            <person name="Arakawa K."/>
        </authorList>
    </citation>
    <scope>NUCLEOTIDE SEQUENCE [LARGE SCALE GENOMIC DNA]</scope>
    <source>
        <strain evidence="3">Z151</strain>
    </source>
</reference>
<dbReference type="Proteomes" id="UP000192578">
    <property type="component" value="Unassembled WGS sequence"/>
</dbReference>
<accession>A0A1W0X537</accession>
<gene>
    <name evidence="2" type="ORF">BV898_03669</name>
</gene>
<proteinExistence type="predicted"/>